<keyword evidence="10 12" id="KW-0326">Glycosidase</keyword>
<evidence type="ECO:0000256" key="5">
    <source>
        <dbReference type="ARBA" id="ARBA00017303"/>
    </source>
</evidence>
<dbReference type="SMART" id="SM00632">
    <property type="entry name" value="Aamy_C"/>
    <property type="match status" value="1"/>
</dbReference>
<dbReference type="Pfam" id="PF00128">
    <property type="entry name" value="Alpha-amylase"/>
    <property type="match status" value="1"/>
</dbReference>
<evidence type="ECO:0000256" key="3">
    <source>
        <dbReference type="ARBA" id="ARBA00008061"/>
    </source>
</evidence>
<sequence length="501" mass="53701">MHRTRSLRALRGALSAGSAGALRAALAGLVAAVTLGLAACSPAPSFPEPADRRDAGILMFQWTWDAIAAECPTLGEIGLDWVLTSPPQEHVVGPQWWVAYQPVSHRIESRLGSREQFAAMVESCGEAGVDIVADAVINHMSGQDDPGVGWAGSEYDHYSYPGLFAPEDFHRCTESPTGDIIDYRDRDEVQRCELVNLADLATGTDGVRERLRAYLDDLLSLGVAGFRIDAAKHMPPEDIAAIVDGLPEGTRIYQEVIRGQGEPIQPEEYAEAGPVWEFSYARTLTSMVESRFLNPDVRFGPEGRTLPSERAISFVDNHDTERNGETLSYKDGEAYALATAFLLAHPYGTPQLTSGYAFEGRDAGAPADGEGRVVDASCADAPRGPQPRYEPGTWVCPHNWDLVRGLLVFRAAVGDAPLTDATEFEARELRSVSGFGRGAYGFVAFNAGATSATATFGTSLVPGRYTDAVSGAVIEVDGDGRFTAEVPGLGVIALHVGAVER</sequence>
<keyword evidence="6" id="KW-0479">Metal-binding</keyword>
<comment type="similarity">
    <text evidence="3 11">Belongs to the glycosyl hydrolase 13 family.</text>
</comment>
<protein>
    <recommendedName>
        <fullName evidence="5 12">Alpha-amylase</fullName>
        <ecNumber evidence="4 12">3.2.1.1</ecNumber>
    </recommendedName>
</protein>
<dbReference type="Proteomes" id="UP000585905">
    <property type="component" value="Unassembled WGS sequence"/>
</dbReference>
<evidence type="ECO:0000313" key="15">
    <source>
        <dbReference type="EMBL" id="MBA8849036.1"/>
    </source>
</evidence>
<dbReference type="AlphaFoldDB" id="A0A839ECV4"/>
<dbReference type="PANTHER" id="PTHR43447">
    <property type="entry name" value="ALPHA-AMYLASE"/>
    <property type="match status" value="1"/>
</dbReference>
<dbReference type="GO" id="GO:0005975">
    <property type="term" value="P:carbohydrate metabolic process"/>
    <property type="evidence" value="ECO:0007669"/>
    <property type="project" value="InterPro"/>
</dbReference>
<feature type="domain" description="Glycosyl hydrolase family 13 catalytic" evidence="14">
    <location>
        <begin position="56"/>
        <end position="410"/>
    </location>
</feature>
<keyword evidence="8" id="KW-0106">Calcium</keyword>
<keyword evidence="9 12" id="KW-0119">Carbohydrate metabolism</keyword>
<dbReference type="Pfam" id="PF02806">
    <property type="entry name" value="Alpha-amylase_C"/>
    <property type="match status" value="1"/>
</dbReference>
<evidence type="ECO:0000256" key="6">
    <source>
        <dbReference type="ARBA" id="ARBA00022723"/>
    </source>
</evidence>
<dbReference type="RefSeq" id="WP_182491860.1">
    <property type="nucleotide sequence ID" value="NZ_BAAAOV010000001.1"/>
</dbReference>
<dbReference type="Gene3D" id="3.20.20.80">
    <property type="entry name" value="Glycosidases"/>
    <property type="match status" value="1"/>
</dbReference>
<evidence type="ECO:0000256" key="4">
    <source>
        <dbReference type="ARBA" id="ARBA00012595"/>
    </source>
</evidence>
<evidence type="ECO:0000256" key="12">
    <source>
        <dbReference type="RuleBase" id="RU361134"/>
    </source>
</evidence>
<dbReference type="InterPro" id="IPR006047">
    <property type="entry name" value="GH13_cat_dom"/>
</dbReference>
<dbReference type="CDD" id="cd11317">
    <property type="entry name" value="AmyAc_bac_euk_AmyA"/>
    <property type="match status" value="1"/>
</dbReference>
<evidence type="ECO:0000313" key="16">
    <source>
        <dbReference type="Proteomes" id="UP000585905"/>
    </source>
</evidence>
<evidence type="ECO:0000256" key="1">
    <source>
        <dbReference type="ARBA" id="ARBA00000548"/>
    </source>
</evidence>
<gene>
    <name evidence="15" type="ORF">FHX53_002653</name>
</gene>
<evidence type="ECO:0000256" key="2">
    <source>
        <dbReference type="ARBA" id="ARBA00001913"/>
    </source>
</evidence>
<evidence type="ECO:0000256" key="8">
    <source>
        <dbReference type="ARBA" id="ARBA00022837"/>
    </source>
</evidence>
<evidence type="ECO:0000259" key="13">
    <source>
        <dbReference type="SMART" id="SM00632"/>
    </source>
</evidence>
<proteinExistence type="inferred from homology"/>
<keyword evidence="7 12" id="KW-0378">Hydrolase</keyword>
<dbReference type="SMART" id="SM00642">
    <property type="entry name" value="Aamy"/>
    <property type="match status" value="1"/>
</dbReference>
<name>A0A839ECV4_9MICO</name>
<comment type="catalytic activity">
    <reaction evidence="1 12">
        <text>Endohydrolysis of (1-&gt;4)-alpha-D-glucosidic linkages in polysaccharides containing three or more (1-&gt;4)-alpha-linked D-glucose units.</text>
        <dbReference type="EC" id="3.2.1.1"/>
    </reaction>
</comment>
<dbReference type="PRINTS" id="PR00110">
    <property type="entry name" value="ALPHAAMYLASE"/>
</dbReference>
<dbReference type="SUPFAM" id="SSF51011">
    <property type="entry name" value="Glycosyl hydrolase domain"/>
    <property type="match status" value="1"/>
</dbReference>
<dbReference type="InterPro" id="IPR006048">
    <property type="entry name" value="A-amylase/branching_C"/>
</dbReference>
<reference evidence="15 16" key="1">
    <citation type="submission" date="2020-07" db="EMBL/GenBank/DDBJ databases">
        <title>Sequencing the genomes of 1000 actinobacteria strains.</title>
        <authorList>
            <person name="Klenk H.-P."/>
        </authorList>
    </citation>
    <scope>NUCLEOTIDE SEQUENCE [LARGE SCALE GENOMIC DNA]</scope>
    <source>
        <strain evidence="15 16">DSM 19663</strain>
    </source>
</reference>
<evidence type="ECO:0000256" key="7">
    <source>
        <dbReference type="ARBA" id="ARBA00022801"/>
    </source>
</evidence>
<evidence type="ECO:0000256" key="11">
    <source>
        <dbReference type="RuleBase" id="RU003615"/>
    </source>
</evidence>
<dbReference type="EMBL" id="JACGWX010000011">
    <property type="protein sequence ID" value="MBA8849036.1"/>
    <property type="molecule type" value="Genomic_DNA"/>
</dbReference>
<dbReference type="Gene3D" id="2.60.40.1180">
    <property type="entry name" value="Golgi alpha-mannosidase II"/>
    <property type="match status" value="1"/>
</dbReference>
<evidence type="ECO:0000259" key="14">
    <source>
        <dbReference type="SMART" id="SM00642"/>
    </source>
</evidence>
<dbReference type="GO" id="GO:0004556">
    <property type="term" value="F:alpha-amylase activity"/>
    <property type="evidence" value="ECO:0007669"/>
    <property type="project" value="UniProtKB-UniRule"/>
</dbReference>
<dbReference type="SUPFAM" id="SSF51445">
    <property type="entry name" value="(Trans)glycosidases"/>
    <property type="match status" value="1"/>
</dbReference>
<dbReference type="InterPro" id="IPR013780">
    <property type="entry name" value="Glyco_hydro_b"/>
</dbReference>
<dbReference type="EC" id="3.2.1.1" evidence="4 12"/>
<dbReference type="InterPro" id="IPR031319">
    <property type="entry name" value="A-amylase_C"/>
</dbReference>
<dbReference type="InterPro" id="IPR006046">
    <property type="entry name" value="Alpha_amylase"/>
</dbReference>
<keyword evidence="16" id="KW-1185">Reference proteome</keyword>
<evidence type="ECO:0000256" key="10">
    <source>
        <dbReference type="ARBA" id="ARBA00023295"/>
    </source>
</evidence>
<dbReference type="InterPro" id="IPR017853">
    <property type="entry name" value="GH"/>
</dbReference>
<accession>A0A839ECV4</accession>
<comment type="caution">
    <text evidence="15">The sequence shown here is derived from an EMBL/GenBank/DDBJ whole genome shotgun (WGS) entry which is preliminary data.</text>
</comment>
<dbReference type="GO" id="GO:0046872">
    <property type="term" value="F:metal ion binding"/>
    <property type="evidence" value="ECO:0007669"/>
    <property type="project" value="UniProtKB-KW"/>
</dbReference>
<feature type="domain" description="Alpha-amylase C-terminal" evidence="13">
    <location>
        <begin position="427"/>
        <end position="499"/>
    </location>
</feature>
<comment type="cofactor">
    <cofactor evidence="2">
        <name>Ca(2+)</name>
        <dbReference type="ChEBI" id="CHEBI:29108"/>
    </cofactor>
</comment>
<organism evidence="15 16">
    <name type="scientific">Microcella alkalica</name>
    <dbReference type="NCBI Taxonomy" id="355930"/>
    <lineage>
        <taxon>Bacteria</taxon>
        <taxon>Bacillati</taxon>
        <taxon>Actinomycetota</taxon>
        <taxon>Actinomycetes</taxon>
        <taxon>Micrococcales</taxon>
        <taxon>Microbacteriaceae</taxon>
        <taxon>Microcella</taxon>
    </lineage>
</organism>
<evidence type="ECO:0000256" key="9">
    <source>
        <dbReference type="ARBA" id="ARBA00023277"/>
    </source>
</evidence>